<keyword evidence="4" id="KW-1185">Reference proteome</keyword>
<keyword evidence="2" id="KW-1133">Transmembrane helix</keyword>
<gene>
    <name evidence="3" type="ORF">SLS62_011003</name>
</gene>
<dbReference type="Pfam" id="PF16015">
    <property type="entry name" value="Promethin"/>
    <property type="match status" value="1"/>
</dbReference>
<feature type="transmembrane region" description="Helical" evidence="2">
    <location>
        <begin position="93"/>
        <end position="125"/>
    </location>
</feature>
<reference evidence="3 4" key="1">
    <citation type="submission" date="2024-02" db="EMBL/GenBank/DDBJ databases">
        <title>De novo assembly and annotation of 12 fungi associated with fruit tree decline syndrome in Ontario, Canada.</title>
        <authorList>
            <person name="Sulman M."/>
            <person name="Ellouze W."/>
            <person name="Ilyukhin E."/>
        </authorList>
    </citation>
    <scope>NUCLEOTIDE SEQUENCE [LARGE SCALE GENOMIC DNA]</scope>
    <source>
        <strain evidence="3 4">M11/M66-122</strain>
    </source>
</reference>
<evidence type="ECO:0000313" key="3">
    <source>
        <dbReference type="EMBL" id="KAK7740858.1"/>
    </source>
</evidence>
<keyword evidence="2" id="KW-0812">Transmembrane</keyword>
<accession>A0AAN9YEU9</accession>
<evidence type="ECO:0000256" key="2">
    <source>
        <dbReference type="SAM" id="Phobius"/>
    </source>
</evidence>
<protein>
    <submittedName>
        <fullName evidence="3">Uncharacterized protein</fullName>
    </submittedName>
</protein>
<dbReference type="Proteomes" id="UP001320420">
    <property type="component" value="Unassembled WGS sequence"/>
</dbReference>
<sequence length="255" mass="26741">MGLNNTATRAKSTAQDVFSFGQRQVDRAVPPETRQKAYDGVGVFAQERPILFVRPCNCNRSDEIALDSQTELAYLSAKLTNRRLSQSLIATQLFFATLPILCFATFTVSAAGAALAGALLFALFWTGVALFVFLVPALLVASAAAALVWLWAISAFLVARWVYLRTQTAQQETTITPTPTASKLAAVQNGQGAAAGGGGGVDTDGDNIPFSTNPDPGLTDVRYGSSNGGDNDNGDGDVKKEKADDGGEAAAQTGE</sequence>
<feature type="region of interest" description="Disordered" evidence="1">
    <location>
        <begin position="193"/>
        <end position="255"/>
    </location>
</feature>
<feature type="compositionally biased region" description="Gly residues" evidence="1">
    <location>
        <begin position="193"/>
        <end position="202"/>
    </location>
</feature>
<comment type="caution">
    <text evidence="3">The sequence shown here is derived from an EMBL/GenBank/DDBJ whole genome shotgun (WGS) entry which is preliminary data.</text>
</comment>
<dbReference type="EMBL" id="JAKJXP020000161">
    <property type="protein sequence ID" value="KAK7740858.1"/>
    <property type="molecule type" value="Genomic_DNA"/>
</dbReference>
<feature type="compositionally biased region" description="Basic and acidic residues" evidence="1">
    <location>
        <begin position="236"/>
        <end position="245"/>
    </location>
</feature>
<evidence type="ECO:0000313" key="4">
    <source>
        <dbReference type="Proteomes" id="UP001320420"/>
    </source>
</evidence>
<keyword evidence="2" id="KW-0472">Membrane</keyword>
<organism evidence="3 4">
    <name type="scientific">Diatrype stigma</name>
    <dbReference type="NCBI Taxonomy" id="117547"/>
    <lineage>
        <taxon>Eukaryota</taxon>
        <taxon>Fungi</taxon>
        <taxon>Dikarya</taxon>
        <taxon>Ascomycota</taxon>
        <taxon>Pezizomycotina</taxon>
        <taxon>Sordariomycetes</taxon>
        <taxon>Xylariomycetidae</taxon>
        <taxon>Xylariales</taxon>
        <taxon>Diatrypaceae</taxon>
        <taxon>Diatrype</taxon>
    </lineage>
</organism>
<proteinExistence type="predicted"/>
<dbReference type="AlphaFoldDB" id="A0AAN9YEU9"/>
<name>A0AAN9YEU9_9PEZI</name>
<evidence type="ECO:0000256" key="1">
    <source>
        <dbReference type="SAM" id="MobiDB-lite"/>
    </source>
</evidence>
<feature type="transmembrane region" description="Helical" evidence="2">
    <location>
        <begin position="131"/>
        <end position="158"/>
    </location>
</feature>